<feature type="region of interest" description="Disordered" evidence="1">
    <location>
        <begin position="1"/>
        <end position="44"/>
    </location>
</feature>
<evidence type="ECO:0000256" key="1">
    <source>
        <dbReference type="SAM" id="MobiDB-lite"/>
    </source>
</evidence>
<comment type="caution">
    <text evidence="3">The sequence shown here is derived from an EMBL/GenBank/DDBJ whole genome shotgun (WGS) entry which is preliminary data.</text>
</comment>
<accession>A0A5B7ISN5</accession>
<keyword evidence="4" id="KW-1185">Reference proteome</keyword>
<evidence type="ECO:0000313" key="4">
    <source>
        <dbReference type="Proteomes" id="UP000324222"/>
    </source>
</evidence>
<organism evidence="3 4">
    <name type="scientific">Portunus trituberculatus</name>
    <name type="common">Swimming crab</name>
    <name type="synonym">Neptunus trituberculatus</name>
    <dbReference type="NCBI Taxonomy" id="210409"/>
    <lineage>
        <taxon>Eukaryota</taxon>
        <taxon>Metazoa</taxon>
        <taxon>Ecdysozoa</taxon>
        <taxon>Arthropoda</taxon>
        <taxon>Crustacea</taxon>
        <taxon>Multicrustacea</taxon>
        <taxon>Malacostraca</taxon>
        <taxon>Eumalacostraca</taxon>
        <taxon>Eucarida</taxon>
        <taxon>Decapoda</taxon>
        <taxon>Pleocyemata</taxon>
        <taxon>Brachyura</taxon>
        <taxon>Eubrachyura</taxon>
        <taxon>Portunoidea</taxon>
        <taxon>Portunidae</taxon>
        <taxon>Portuninae</taxon>
        <taxon>Portunus</taxon>
    </lineage>
</organism>
<protein>
    <submittedName>
        <fullName evidence="3">Uncharacterized protein</fullName>
    </submittedName>
</protein>
<evidence type="ECO:0000256" key="2">
    <source>
        <dbReference type="SAM" id="Phobius"/>
    </source>
</evidence>
<evidence type="ECO:0000313" key="3">
    <source>
        <dbReference type="EMBL" id="MPC88601.1"/>
    </source>
</evidence>
<keyword evidence="2" id="KW-0472">Membrane</keyword>
<dbReference type="AlphaFoldDB" id="A0A5B7ISN5"/>
<proteinExistence type="predicted"/>
<feature type="compositionally biased region" description="Basic and acidic residues" evidence="1">
    <location>
        <begin position="15"/>
        <end position="30"/>
    </location>
</feature>
<reference evidence="3 4" key="1">
    <citation type="submission" date="2019-05" db="EMBL/GenBank/DDBJ databases">
        <title>Another draft genome of Portunus trituberculatus and its Hox gene families provides insights of decapod evolution.</title>
        <authorList>
            <person name="Jeong J.-H."/>
            <person name="Song I."/>
            <person name="Kim S."/>
            <person name="Choi T."/>
            <person name="Kim D."/>
            <person name="Ryu S."/>
            <person name="Kim W."/>
        </authorList>
    </citation>
    <scope>NUCLEOTIDE SEQUENCE [LARGE SCALE GENOMIC DNA]</scope>
    <source>
        <tissue evidence="3">Muscle</tissue>
    </source>
</reference>
<gene>
    <name evidence="3" type="ORF">E2C01_083516</name>
</gene>
<name>A0A5B7ISN5_PORTR</name>
<sequence>MNGKLKITRPSPDLNEGKKEEREGRTRGDWTRGSTNPGSGRGVTLPPLASPLHLPACMPACLPACLPAAHACWHFLLLLSSPLPLSPSRRPLPHPRSPPPLTPSIFSVARVASDGHSRVIDNIAAAPPPPVIAAAEARPTPGPGNAGFRLLAYIRWKVSFLSIFLSHKSPSLLLQPFFMRAFLCVYVRSLFCACACGFIIF</sequence>
<keyword evidence="2" id="KW-1133">Transmembrane helix</keyword>
<dbReference type="EMBL" id="VSRR010078292">
    <property type="protein sequence ID" value="MPC88601.1"/>
    <property type="molecule type" value="Genomic_DNA"/>
</dbReference>
<dbReference type="Proteomes" id="UP000324222">
    <property type="component" value="Unassembled WGS sequence"/>
</dbReference>
<feature type="transmembrane region" description="Helical" evidence="2">
    <location>
        <begin position="177"/>
        <end position="200"/>
    </location>
</feature>
<keyword evidence="2" id="KW-0812">Transmembrane</keyword>